<dbReference type="Proteomes" id="UP001320706">
    <property type="component" value="Unassembled WGS sequence"/>
</dbReference>
<evidence type="ECO:0000313" key="2">
    <source>
        <dbReference type="Proteomes" id="UP001320706"/>
    </source>
</evidence>
<gene>
    <name evidence="1" type="ORF">M8818_001160</name>
</gene>
<proteinExistence type="predicted"/>
<accession>A0ACC3SKW0</accession>
<dbReference type="EMBL" id="JAMKPW020000005">
    <property type="protein sequence ID" value="KAK8217404.1"/>
    <property type="molecule type" value="Genomic_DNA"/>
</dbReference>
<keyword evidence="2" id="KW-1185">Reference proteome</keyword>
<reference evidence="1" key="1">
    <citation type="submission" date="2024-02" db="EMBL/GenBank/DDBJ databases">
        <title>Metagenome Assembled Genome of Zalaria obscura JY119.</title>
        <authorList>
            <person name="Vighnesh L."/>
            <person name="Jagadeeshwari U."/>
            <person name="Venkata Ramana C."/>
            <person name="Sasikala C."/>
        </authorList>
    </citation>
    <scope>NUCLEOTIDE SEQUENCE</scope>
    <source>
        <strain evidence="1">JY119</strain>
    </source>
</reference>
<comment type="caution">
    <text evidence="1">The sequence shown here is derived from an EMBL/GenBank/DDBJ whole genome shotgun (WGS) entry which is preliminary data.</text>
</comment>
<evidence type="ECO:0000313" key="1">
    <source>
        <dbReference type="EMBL" id="KAK8217404.1"/>
    </source>
</evidence>
<sequence>MASLIKRAPFSPFVTGAALYVLTRAPLDTRQAALQRLGQYLSPQNIGRLVGLLKWLFGIGVARNLNRYLNAWVRNGGRLRPSQKGWVWEKEIAVVTGGSSGFGALFTKGLAAKGINVVVLDINTLPADMQSNPKITFFQCDVTSIESVKDVAKQVQETVGHPSILINNAGIGAITPIMETSPELLHKMFDINLLSHWWLLQTFLPAMIAAKKGHIVSIASVASFISGPGMAHYSATKAGVMALHESLTVELKGVHKCPEIKTTIVHPTFADTPMVAPGKEMLQKKGMRLIDPQIVADAVVKQILSCRQGQIILAGQHGIVAYLRALPSWFLALIQRRQAKWSDEA</sequence>
<protein>
    <submittedName>
        <fullName evidence="1">Uncharacterized protein</fullName>
    </submittedName>
</protein>
<name>A0ACC3SKW0_9PEZI</name>
<organism evidence="1 2">
    <name type="scientific">Zalaria obscura</name>
    <dbReference type="NCBI Taxonomy" id="2024903"/>
    <lineage>
        <taxon>Eukaryota</taxon>
        <taxon>Fungi</taxon>
        <taxon>Dikarya</taxon>
        <taxon>Ascomycota</taxon>
        <taxon>Pezizomycotina</taxon>
        <taxon>Dothideomycetes</taxon>
        <taxon>Dothideomycetidae</taxon>
        <taxon>Dothideales</taxon>
        <taxon>Zalariaceae</taxon>
        <taxon>Zalaria</taxon>
    </lineage>
</organism>